<dbReference type="Pfam" id="PF03741">
    <property type="entry name" value="TerC"/>
    <property type="match status" value="1"/>
</dbReference>
<comment type="subcellular location">
    <subcellularLocation>
        <location evidence="1">Membrane</location>
        <topology evidence="1">Multi-pass membrane protein</topology>
    </subcellularLocation>
</comment>
<accession>A0A926NNA6</accession>
<evidence type="ECO:0000313" key="8">
    <source>
        <dbReference type="Proteomes" id="UP000626844"/>
    </source>
</evidence>
<gene>
    <name evidence="7" type="ORF">IC621_22940</name>
</gene>
<comment type="similarity">
    <text evidence="2">Belongs to the TerC family.</text>
</comment>
<name>A0A926NNA6_9BACI</name>
<reference evidence="7" key="1">
    <citation type="submission" date="2020-09" db="EMBL/GenBank/DDBJ databases">
        <title>A novel bacterium of genus Bacillus, isolated from South China Sea.</title>
        <authorList>
            <person name="Huang H."/>
            <person name="Mo K."/>
            <person name="Hu Y."/>
        </authorList>
    </citation>
    <scope>NUCLEOTIDE SEQUENCE</scope>
    <source>
        <strain evidence="7">IB182487</strain>
    </source>
</reference>
<keyword evidence="8" id="KW-1185">Reference proteome</keyword>
<dbReference type="PANTHER" id="PTHR30238:SF4">
    <property type="entry name" value="SLL1022 PROTEIN"/>
    <property type="match status" value="1"/>
</dbReference>
<dbReference type="Proteomes" id="UP000626844">
    <property type="component" value="Unassembled WGS sequence"/>
</dbReference>
<feature type="transmembrane region" description="Helical" evidence="6">
    <location>
        <begin position="108"/>
        <end position="128"/>
    </location>
</feature>
<dbReference type="EMBL" id="JACXAI010000042">
    <property type="protein sequence ID" value="MBD1383063.1"/>
    <property type="molecule type" value="Genomic_DNA"/>
</dbReference>
<protein>
    <submittedName>
        <fullName evidence="7">TerC family protein</fullName>
    </submittedName>
</protein>
<evidence type="ECO:0000313" key="7">
    <source>
        <dbReference type="EMBL" id="MBD1383063.1"/>
    </source>
</evidence>
<feature type="transmembrane region" description="Helical" evidence="6">
    <location>
        <begin position="69"/>
        <end position="87"/>
    </location>
</feature>
<feature type="transmembrane region" description="Helical" evidence="6">
    <location>
        <begin position="199"/>
        <end position="218"/>
    </location>
</feature>
<proteinExistence type="inferred from homology"/>
<dbReference type="AlphaFoldDB" id="A0A926NNA6"/>
<feature type="transmembrane region" description="Helical" evidence="6">
    <location>
        <begin position="6"/>
        <end position="30"/>
    </location>
</feature>
<keyword evidence="5 6" id="KW-0472">Membrane</keyword>
<keyword evidence="3 6" id="KW-0812">Transmembrane</keyword>
<comment type="caution">
    <text evidence="7">The sequence shown here is derived from an EMBL/GenBank/DDBJ whole genome shotgun (WGS) entry which is preliminary data.</text>
</comment>
<dbReference type="GO" id="GO:0016020">
    <property type="term" value="C:membrane"/>
    <property type="evidence" value="ECO:0007669"/>
    <property type="project" value="UniProtKB-SubCell"/>
</dbReference>
<evidence type="ECO:0000256" key="4">
    <source>
        <dbReference type="ARBA" id="ARBA00022989"/>
    </source>
</evidence>
<evidence type="ECO:0000256" key="3">
    <source>
        <dbReference type="ARBA" id="ARBA00022692"/>
    </source>
</evidence>
<keyword evidence="4 6" id="KW-1133">Transmembrane helix</keyword>
<dbReference type="NCBIfam" id="TIGR03717">
    <property type="entry name" value="R_switched_YjbE"/>
    <property type="match status" value="1"/>
</dbReference>
<feature type="transmembrane region" description="Helical" evidence="6">
    <location>
        <begin position="42"/>
        <end position="63"/>
    </location>
</feature>
<feature type="transmembrane region" description="Helical" evidence="6">
    <location>
        <begin position="134"/>
        <end position="153"/>
    </location>
</feature>
<feature type="transmembrane region" description="Helical" evidence="6">
    <location>
        <begin position="160"/>
        <end position="179"/>
    </location>
</feature>
<organism evidence="7 8">
    <name type="scientific">Metabacillus arenae</name>
    <dbReference type="NCBI Taxonomy" id="2771434"/>
    <lineage>
        <taxon>Bacteria</taxon>
        <taxon>Bacillati</taxon>
        <taxon>Bacillota</taxon>
        <taxon>Bacilli</taxon>
        <taxon>Bacillales</taxon>
        <taxon>Bacillaceae</taxon>
        <taxon>Metabacillus</taxon>
    </lineage>
</organism>
<evidence type="ECO:0000256" key="2">
    <source>
        <dbReference type="ARBA" id="ARBA00007511"/>
    </source>
</evidence>
<evidence type="ECO:0000256" key="1">
    <source>
        <dbReference type="ARBA" id="ARBA00004141"/>
    </source>
</evidence>
<dbReference type="InterPro" id="IPR022301">
    <property type="entry name" value="Integral_membrane_YjbE"/>
</dbReference>
<evidence type="ECO:0000256" key="6">
    <source>
        <dbReference type="SAM" id="Phobius"/>
    </source>
</evidence>
<sequence>MEQEFLISLFMIIGIDLILGGDNAIVIALACRNLAEQQRQKAILLGTFLAITVRIVLTSFAVILLKIPFLQLIGGLFLLFIAYHLIVGKDEKNDNIQSHQSLWKAVKTIVIADILMGLDNVVAIAGAANGKTTLVIIGLLISVPIIIWGSRFILKLLEHFPGLVYVGGGMLAFTAGKMINQEHNLQPFLLYHPHLALSIPYVMTVFIIAGGLVYNHFIQNRPN</sequence>
<dbReference type="PANTHER" id="PTHR30238">
    <property type="entry name" value="MEMBRANE BOUND PREDICTED REDOX MODULATOR"/>
    <property type="match status" value="1"/>
</dbReference>
<dbReference type="RefSeq" id="WP_191161862.1">
    <property type="nucleotide sequence ID" value="NZ_JACXAI010000042.1"/>
</dbReference>
<dbReference type="InterPro" id="IPR005496">
    <property type="entry name" value="Integral_membrane_TerC"/>
</dbReference>
<evidence type="ECO:0000256" key="5">
    <source>
        <dbReference type="ARBA" id="ARBA00023136"/>
    </source>
</evidence>